<evidence type="ECO:0000313" key="2">
    <source>
        <dbReference type="Proteomes" id="UP000305222"/>
    </source>
</evidence>
<dbReference type="EMBL" id="SZON01001622">
    <property type="protein sequence ID" value="TKI90393.1"/>
    <property type="molecule type" value="Genomic_DNA"/>
</dbReference>
<feature type="non-terminal residue" evidence="1">
    <location>
        <position position="135"/>
    </location>
</feature>
<dbReference type="Proteomes" id="UP000305222">
    <property type="component" value="Unassembled WGS sequence"/>
</dbReference>
<dbReference type="Gene3D" id="3.20.20.80">
    <property type="entry name" value="Glycosidases"/>
    <property type="match status" value="1"/>
</dbReference>
<sequence>STNPYEPTVRITELKQMIQTLHDNNIRVVMDVVYNHMYNAAESNFHKLVPGYYYRYNEDGTFANGTGVGNDTASERKMMRKFMVDSVTYWAKEYNLDGFRFDLMGIHDYETMNEIRKAVNQIDPSIMLHGEGWDL</sequence>
<reference evidence="1 2" key="1">
    <citation type="journal article" date="2019" name="Environ. Microbiol.">
        <title>An active ?-lactamase is a part of an orchestrated cell wall stress resistance network of Bacillus subtilis and related rhizosphere species.</title>
        <authorList>
            <person name="Bucher T."/>
            <person name="Keren-Paz A."/>
            <person name="Hausser J."/>
            <person name="Olender T."/>
            <person name="Cytryn E."/>
            <person name="Kolodkin-Gal I."/>
        </authorList>
    </citation>
    <scope>NUCLEOTIDE SEQUENCE [LARGE SCALE GENOMIC DNA]</scope>
    <source>
        <strain evidence="1 2">I5</strain>
    </source>
</reference>
<dbReference type="PANTHER" id="PTHR43002">
    <property type="entry name" value="GLYCOGEN DEBRANCHING ENZYME"/>
    <property type="match status" value="1"/>
</dbReference>
<organism evidence="1 2">
    <name type="scientific">Bacillus wiedmannii</name>
    <dbReference type="NCBI Taxonomy" id="1890302"/>
    <lineage>
        <taxon>Bacteria</taxon>
        <taxon>Bacillati</taxon>
        <taxon>Bacillota</taxon>
        <taxon>Bacilli</taxon>
        <taxon>Bacillales</taxon>
        <taxon>Bacillaceae</taxon>
        <taxon>Bacillus</taxon>
        <taxon>Bacillus cereus group</taxon>
    </lineage>
</organism>
<dbReference type="InterPro" id="IPR017853">
    <property type="entry name" value="GH"/>
</dbReference>
<accession>A0A4V5TTK7</accession>
<protein>
    <submittedName>
        <fullName evidence="1">Type I pullulanase</fullName>
    </submittedName>
</protein>
<dbReference type="SUPFAM" id="SSF51445">
    <property type="entry name" value="(Trans)glycosidases"/>
    <property type="match status" value="1"/>
</dbReference>
<proteinExistence type="predicted"/>
<dbReference type="AlphaFoldDB" id="A0A4V5TTK7"/>
<feature type="non-terminal residue" evidence="1">
    <location>
        <position position="1"/>
    </location>
</feature>
<evidence type="ECO:0000313" key="1">
    <source>
        <dbReference type="EMBL" id="TKI90393.1"/>
    </source>
</evidence>
<gene>
    <name evidence="1" type="ORF">FC699_24195</name>
</gene>
<name>A0A4V5TTK7_9BACI</name>
<comment type="caution">
    <text evidence="1">The sequence shown here is derived from an EMBL/GenBank/DDBJ whole genome shotgun (WGS) entry which is preliminary data.</text>
</comment>